<name>A0AAD5NR38_ACENE</name>
<comment type="caution">
    <text evidence="1">The sequence shown here is derived from an EMBL/GenBank/DDBJ whole genome shotgun (WGS) entry which is preliminary data.</text>
</comment>
<evidence type="ECO:0000313" key="1">
    <source>
        <dbReference type="EMBL" id="KAI9176308.1"/>
    </source>
</evidence>
<dbReference type="Gene3D" id="2.120.10.80">
    <property type="entry name" value="Kelch-type beta propeller"/>
    <property type="match status" value="1"/>
</dbReference>
<dbReference type="SMART" id="SM00612">
    <property type="entry name" value="Kelch"/>
    <property type="match status" value="2"/>
</dbReference>
<reference evidence="1" key="2">
    <citation type="submission" date="2023-02" db="EMBL/GenBank/DDBJ databases">
        <authorList>
            <person name="Swenson N.G."/>
            <person name="Wegrzyn J.L."/>
            <person name="Mcevoy S.L."/>
        </authorList>
    </citation>
    <scope>NUCLEOTIDE SEQUENCE</scope>
    <source>
        <strain evidence="1">91603</strain>
        <tissue evidence="1">Leaf</tissue>
    </source>
</reference>
<gene>
    <name evidence="1" type="ORF">LWI28_001089</name>
</gene>
<accession>A0AAD5NR38</accession>
<dbReference type="EMBL" id="JAJSOW010000102">
    <property type="protein sequence ID" value="KAI9176308.1"/>
    <property type="molecule type" value="Genomic_DNA"/>
</dbReference>
<dbReference type="PANTHER" id="PTHR47365:SF2">
    <property type="entry name" value="KELCH-LIKE PROTEIN 23"/>
    <property type="match status" value="1"/>
</dbReference>
<dbReference type="Pfam" id="PF01344">
    <property type="entry name" value="Kelch_1"/>
    <property type="match status" value="2"/>
</dbReference>
<keyword evidence="2" id="KW-1185">Reference proteome</keyword>
<dbReference type="PANTHER" id="PTHR47365">
    <property type="entry name" value="PLANT PROTEIN, PUTATIVE-RELATED"/>
    <property type="match status" value="1"/>
</dbReference>
<protein>
    <submittedName>
        <fullName evidence="1">Uncharacterized protein</fullName>
    </submittedName>
</protein>
<evidence type="ECO:0000313" key="2">
    <source>
        <dbReference type="Proteomes" id="UP001064489"/>
    </source>
</evidence>
<dbReference type="AlphaFoldDB" id="A0AAD5NR38"/>
<dbReference type="InterPro" id="IPR006652">
    <property type="entry name" value="Kelch_1"/>
</dbReference>
<organism evidence="1 2">
    <name type="scientific">Acer negundo</name>
    <name type="common">Box elder</name>
    <dbReference type="NCBI Taxonomy" id="4023"/>
    <lineage>
        <taxon>Eukaryota</taxon>
        <taxon>Viridiplantae</taxon>
        <taxon>Streptophyta</taxon>
        <taxon>Embryophyta</taxon>
        <taxon>Tracheophyta</taxon>
        <taxon>Spermatophyta</taxon>
        <taxon>Magnoliopsida</taxon>
        <taxon>eudicotyledons</taxon>
        <taxon>Gunneridae</taxon>
        <taxon>Pentapetalae</taxon>
        <taxon>rosids</taxon>
        <taxon>malvids</taxon>
        <taxon>Sapindales</taxon>
        <taxon>Sapindaceae</taxon>
        <taxon>Hippocastanoideae</taxon>
        <taxon>Acereae</taxon>
        <taxon>Acer</taxon>
    </lineage>
</organism>
<dbReference type="SUPFAM" id="SSF117281">
    <property type="entry name" value="Kelch motif"/>
    <property type="match status" value="1"/>
</dbReference>
<proteinExistence type="predicted"/>
<dbReference type="InterPro" id="IPR015915">
    <property type="entry name" value="Kelch-typ_b-propeller"/>
</dbReference>
<sequence length="369" mass="41249">MGSLPPQPSTPSSSLTCRIYASFCSTNLSSHANISNWIDCYDPSTNAWHRVTTLPGLTDNQVLKGFSMAAVGDFVYVVGGRLCHKIPGRESDEFVEKNLEVRQSVMRYNVRDGVWSKCAPMRVPRLDFACAVCDGRIYVAGGQSTLPSARGLRSAEVYDPTLDQWRALPDMSLLRYKCVGVTWQERFHVVGGFAERGDSGGSYRVSRQWCTMERSSAEVYSCDDAKWDLIEGMWRLDVPPNQIVAVDEKLFSSGDCFKSWKGHIEVYDGKVNIWNEVDGSHLETLSSPISTSGNDWPPIKRLYITMAPIGTLLYFLAGYRLPGEISRVTCNVHVFDTSAIRDGWTSLEPTEEEGEKELCSHCCVVRHTL</sequence>
<reference evidence="1" key="1">
    <citation type="journal article" date="2022" name="Plant J.">
        <title>Strategies of tolerance reflected in two North American maple genomes.</title>
        <authorList>
            <person name="McEvoy S.L."/>
            <person name="Sezen U.U."/>
            <person name="Trouern-Trend A."/>
            <person name="McMahon S.M."/>
            <person name="Schaberg P.G."/>
            <person name="Yang J."/>
            <person name="Wegrzyn J.L."/>
            <person name="Swenson N.G."/>
        </authorList>
    </citation>
    <scope>NUCLEOTIDE SEQUENCE</scope>
    <source>
        <strain evidence="1">91603</strain>
    </source>
</reference>
<dbReference type="Proteomes" id="UP001064489">
    <property type="component" value="Chromosome 5"/>
</dbReference>